<feature type="compositionally biased region" description="Basic and acidic residues" evidence="1">
    <location>
        <begin position="138"/>
        <end position="153"/>
    </location>
</feature>
<protein>
    <submittedName>
        <fullName evidence="2">Uncharacterized protein</fullName>
    </submittedName>
</protein>
<feature type="compositionally biased region" description="Polar residues" evidence="1">
    <location>
        <begin position="154"/>
        <end position="175"/>
    </location>
</feature>
<evidence type="ECO:0000256" key="1">
    <source>
        <dbReference type="SAM" id="MobiDB-lite"/>
    </source>
</evidence>
<organism evidence="2 3">
    <name type="scientific">Marchantia polymorpha subsp. ruderalis</name>
    <dbReference type="NCBI Taxonomy" id="1480154"/>
    <lineage>
        <taxon>Eukaryota</taxon>
        <taxon>Viridiplantae</taxon>
        <taxon>Streptophyta</taxon>
        <taxon>Embryophyta</taxon>
        <taxon>Marchantiophyta</taxon>
        <taxon>Marchantiopsida</taxon>
        <taxon>Marchantiidae</taxon>
        <taxon>Marchantiales</taxon>
        <taxon>Marchantiaceae</taxon>
        <taxon>Marchantia</taxon>
    </lineage>
</organism>
<dbReference type="AlphaFoldDB" id="A0A176VET6"/>
<feature type="region of interest" description="Disordered" evidence="1">
    <location>
        <begin position="202"/>
        <end position="221"/>
    </location>
</feature>
<comment type="caution">
    <text evidence="2">The sequence shown here is derived from an EMBL/GenBank/DDBJ whole genome shotgun (WGS) entry which is preliminary data.</text>
</comment>
<evidence type="ECO:0000313" key="3">
    <source>
        <dbReference type="Proteomes" id="UP000077202"/>
    </source>
</evidence>
<gene>
    <name evidence="2" type="ORF">AXG93_4273s1080</name>
</gene>
<keyword evidence="3" id="KW-1185">Reference proteome</keyword>
<sequence>MILQINKSLILRLIPQRVGRVGNQGAHGDACPAKEPSIAFRKLNGDLRGDWTSRGKSCIEQSEHRAEARGKREAGLEKARAADHAAPLGVHELNGLERLLLHHGPSDFEVADLGLGPHPLGGAWTKVSAIREAAAKCPEGRPTHSDELSHEDSQASVESTKTCNNSAKSLQSSSAGVEASKAGTESDNDVCASEEVHHLLSNGCSQPAGACEETDASKTSKPKEIIDAVVEE</sequence>
<reference evidence="2" key="1">
    <citation type="submission" date="2016-03" db="EMBL/GenBank/DDBJ databases">
        <title>Mechanisms controlling the formation of the plant cell surface in tip-growing cells are functionally conserved among land plants.</title>
        <authorList>
            <person name="Honkanen S."/>
            <person name="Jones V.A."/>
            <person name="Morieri G."/>
            <person name="Champion C."/>
            <person name="Hetherington A.J."/>
            <person name="Kelly S."/>
            <person name="Saint-Marcoux D."/>
            <person name="Proust H."/>
            <person name="Prescott H."/>
            <person name="Dolan L."/>
        </authorList>
    </citation>
    <scope>NUCLEOTIDE SEQUENCE [LARGE SCALE GENOMIC DNA]</scope>
    <source>
        <tissue evidence="2">Whole gametophyte</tissue>
    </source>
</reference>
<feature type="region of interest" description="Disordered" evidence="1">
    <location>
        <begin position="136"/>
        <end position="194"/>
    </location>
</feature>
<proteinExistence type="predicted"/>
<name>A0A176VET6_MARPO</name>
<accession>A0A176VET6</accession>
<dbReference type="EMBL" id="LVLJ01003865">
    <property type="protein sequence ID" value="OAE19414.1"/>
    <property type="molecule type" value="Genomic_DNA"/>
</dbReference>
<dbReference type="Proteomes" id="UP000077202">
    <property type="component" value="Unassembled WGS sequence"/>
</dbReference>
<evidence type="ECO:0000313" key="2">
    <source>
        <dbReference type="EMBL" id="OAE19414.1"/>
    </source>
</evidence>